<reference evidence="1 2" key="1">
    <citation type="submission" date="2018-07" db="EMBL/GenBank/DDBJ databases">
        <title>Complete genome sequence of Flavobacterium arcticum type strain SM1502T.</title>
        <authorList>
            <person name="Li Y."/>
            <person name="Li D.-D."/>
        </authorList>
    </citation>
    <scope>NUCLEOTIDE SEQUENCE [LARGE SCALE GENOMIC DNA]</scope>
    <source>
        <strain evidence="1 2">SM1502</strain>
    </source>
</reference>
<dbReference type="KEGG" id="fat:DVK85_00645"/>
<organism evidence="1 2">
    <name type="scientific">Flavobacterium arcticum</name>
    <dbReference type="NCBI Taxonomy" id="1784713"/>
    <lineage>
        <taxon>Bacteria</taxon>
        <taxon>Pseudomonadati</taxon>
        <taxon>Bacteroidota</taxon>
        <taxon>Flavobacteriia</taxon>
        <taxon>Flavobacteriales</taxon>
        <taxon>Flavobacteriaceae</taxon>
        <taxon>Flavobacterium</taxon>
    </lineage>
</organism>
<protein>
    <submittedName>
        <fullName evidence="1">Uncharacterized protein</fullName>
    </submittedName>
</protein>
<dbReference type="AlphaFoldDB" id="A0A345H8A8"/>
<dbReference type="OrthoDB" id="1439308at2"/>
<name>A0A345H8A8_9FLAO</name>
<dbReference type="EMBL" id="CP031188">
    <property type="protein sequence ID" value="AXG72818.1"/>
    <property type="molecule type" value="Genomic_DNA"/>
</dbReference>
<evidence type="ECO:0000313" key="1">
    <source>
        <dbReference type="EMBL" id="AXG72818.1"/>
    </source>
</evidence>
<dbReference type="Proteomes" id="UP000253951">
    <property type="component" value="Chromosome"/>
</dbReference>
<proteinExistence type="predicted"/>
<evidence type="ECO:0000313" key="2">
    <source>
        <dbReference type="Proteomes" id="UP000253951"/>
    </source>
</evidence>
<gene>
    <name evidence="1" type="ORF">DVK85_00645</name>
</gene>
<accession>A0A345H8A8</accession>
<dbReference type="RefSeq" id="WP_114676581.1">
    <property type="nucleotide sequence ID" value="NZ_CP031188.1"/>
</dbReference>
<keyword evidence="2" id="KW-1185">Reference proteome</keyword>
<sequence>MNEVFAEIAKQENGEFEVIDTKYSGGRGTRVFVSYYSLVINYKGYCINVSYELGNHNLAKIEMQLQLGETIPEFLITNRSHYYRLFYRKANILKVESPNNAFKKNLESLLISTNLELLARENLFEPKIITSLNEDNIKVLVTEFHLVFENKKGVLYALITFYKGIVDQLG</sequence>